<dbReference type="SUPFAM" id="SSF52540">
    <property type="entry name" value="P-loop containing nucleoside triphosphate hydrolases"/>
    <property type="match status" value="2"/>
</dbReference>
<dbReference type="Pfam" id="PF00005">
    <property type="entry name" value="ABC_tran"/>
    <property type="match status" value="2"/>
</dbReference>
<dbReference type="HOGENOM" id="CLU_000604_27_6_1"/>
<comment type="subcellular location">
    <subcellularLocation>
        <location evidence="1">Membrane</location>
        <topology evidence="1">Multi-pass membrane protein</topology>
    </subcellularLocation>
</comment>
<evidence type="ECO:0000313" key="14">
    <source>
        <dbReference type="Proteomes" id="UP000016930"/>
    </source>
</evidence>
<dbReference type="PROSITE" id="PS50893">
    <property type="entry name" value="ABC_TRANSPORTER_2"/>
    <property type="match status" value="2"/>
</dbReference>
<keyword evidence="3 10" id="KW-0812">Transmembrane</keyword>
<evidence type="ECO:0000256" key="9">
    <source>
        <dbReference type="SAM" id="MobiDB-lite"/>
    </source>
</evidence>
<keyword evidence="5" id="KW-0547">Nucleotide-binding</keyword>
<evidence type="ECO:0000256" key="3">
    <source>
        <dbReference type="ARBA" id="ARBA00022692"/>
    </source>
</evidence>
<dbReference type="FunFam" id="1.20.1560.10:FF:000013">
    <property type="entry name" value="ABC transporter C family member 2"/>
    <property type="match status" value="1"/>
</dbReference>
<keyword evidence="4" id="KW-0677">Repeat</keyword>
<dbReference type="CDD" id="cd18596">
    <property type="entry name" value="ABC_6TM_VMR1_D1_like"/>
    <property type="match status" value="1"/>
</dbReference>
<dbReference type="SMART" id="SM00382">
    <property type="entry name" value="AAA"/>
    <property type="match status" value="2"/>
</dbReference>
<evidence type="ECO:0000313" key="13">
    <source>
        <dbReference type="EMBL" id="EMD39570.1"/>
    </source>
</evidence>
<organism evidence="13 14">
    <name type="scientific">Ceriporiopsis subvermispora (strain B)</name>
    <name type="common">White-rot fungus</name>
    <name type="synonym">Gelatoporia subvermispora</name>
    <dbReference type="NCBI Taxonomy" id="914234"/>
    <lineage>
        <taxon>Eukaryota</taxon>
        <taxon>Fungi</taxon>
        <taxon>Dikarya</taxon>
        <taxon>Basidiomycota</taxon>
        <taxon>Agaricomycotina</taxon>
        <taxon>Agaricomycetes</taxon>
        <taxon>Polyporales</taxon>
        <taxon>Gelatoporiaceae</taxon>
        <taxon>Gelatoporia</taxon>
    </lineage>
</organism>
<keyword evidence="8 10" id="KW-0472">Membrane</keyword>
<evidence type="ECO:0000256" key="2">
    <source>
        <dbReference type="ARBA" id="ARBA00022448"/>
    </source>
</evidence>
<dbReference type="InterPro" id="IPR011527">
    <property type="entry name" value="ABC1_TM_dom"/>
</dbReference>
<feature type="transmembrane region" description="Helical" evidence="10">
    <location>
        <begin position="173"/>
        <end position="193"/>
    </location>
</feature>
<dbReference type="InterPro" id="IPR003439">
    <property type="entry name" value="ABC_transporter-like_ATP-bd"/>
</dbReference>
<feature type="compositionally biased region" description="Polar residues" evidence="9">
    <location>
        <begin position="298"/>
        <end position="307"/>
    </location>
</feature>
<dbReference type="STRING" id="914234.M2R4T0"/>
<keyword evidence="7 10" id="KW-1133">Transmembrane helix</keyword>
<protein>
    <recommendedName>
        <fullName evidence="15">P-loop containing nucleoside triphosphate hydrolase protein</fullName>
    </recommendedName>
</protein>
<dbReference type="PANTHER" id="PTHR24223:SF356">
    <property type="entry name" value="ATP-BINDING CASSETTE TRANSPORTER ABC4"/>
    <property type="match status" value="1"/>
</dbReference>
<dbReference type="GO" id="GO:0016887">
    <property type="term" value="F:ATP hydrolysis activity"/>
    <property type="evidence" value="ECO:0007669"/>
    <property type="project" value="InterPro"/>
</dbReference>
<evidence type="ECO:0000256" key="10">
    <source>
        <dbReference type="SAM" id="Phobius"/>
    </source>
</evidence>
<feature type="transmembrane region" description="Helical" evidence="10">
    <location>
        <begin position="12"/>
        <end position="45"/>
    </location>
</feature>
<feature type="transmembrane region" description="Helical" evidence="10">
    <location>
        <begin position="466"/>
        <end position="490"/>
    </location>
</feature>
<dbReference type="GO" id="GO:0016020">
    <property type="term" value="C:membrane"/>
    <property type="evidence" value="ECO:0007669"/>
    <property type="project" value="UniProtKB-SubCell"/>
</dbReference>
<dbReference type="FunFam" id="3.40.50.300:FF:000838">
    <property type="entry name" value="ABC multidrug transporter (Eurofung)"/>
    <property type="match status" value="1"/>
</dbReference>
<feature type="transmembrane region" description="Helical" evidence="10">
    <location>
        <begin position="913"/>
        <end position="935"/>
    </location>
</feature>
<evidence type="ECO:0000256" key="7">
    <source>
        <dbReference type="ARBA" id="ARBA00022989"/>
    </source>
</evidence>
<feature type="transmembrane region" description="Helical" evidence="10">
    <location>
        <begin position="375"/>
        <end position="398"/>
    </location>
</feature>
<gene>
    <name evidence="13" type="ORF">CERSUDRAFT_150130</name>
</gene>
<feature type="transmembrane region" description="Helical" evidence="10">
    <location>
        <begin position="1099"/>
        <end position="1116"/>
    </location>
</feature>
<feature type="region of interest" description="Disordered" evidence="9">
    <location>
        <begin position="273"/>
        <end position="327"/>
    </location>
</feature>
<dbReference type="InterPro" id="IPR050173">
    <property type="entry name" value="ABC_transporter_C-like"/>
</dbReference>
<keyword evidence="2" id="KW-0813">Transport</keyword>
<evidence type="ECO:0000259" key="12">
    <source>
        <dbReference type="PROSITE" id="PS50929"/>
    </source>
</evidence>
<dbReference type="EMBL" id="KB445793">
    <property type="protein sequence ID" value="EMD39570.1"/>
    <property type="molecule type" value="Genomic_DNA"/>
</dbReference>
<evidence type="ECO:0000256" key="4">
    <source>
        <dbReference type="ARBA" id="ARBA00022737"/>
    </source>
</evidence>
<evidence type="ECO:0008006" key="15">
    <source>
        <dbReference type="Google" id="ProtNLM"/>
    </source>
</evidence>
<keyword evidence="14" id="KW-1185">Reference proteome</keyword>
<dbReference type="Gene3D" id="1.20.1560.10">
    <property type="entry name" value="ABC transporter type 1, transmembrane domain"/>
    <property type="match status" value="2"/>
</dbReference>
<dbReference type="GO" id="GO:0140359">
    <property type="term" value="F:ABC-type transporter activity"/>
    <property type="evidence" value="ECO:0007669"/>
    <property type="project" value="InterPro"/>
</dbReference>
<dbReference type="Proteomes" id="UP000016930">
    <property type="component" value="Unassembled WGS sequence"/>
</dbReference>
<dbReference type="OrthoDB" id="6500128at2759"/>
<evidence type="ECO:0000256" key="5">
    <source>
        <dbReference type="ARBA" id="ARBA00022741"/>
    </source>
</evidence>
<reference evidence="13 14" key="1">
    <citation type="journal article" date="2012" name="Proc. Natl. Acad. Sci. U.S.A.">
        <title>Comparative genomics of Ceriporiopsis subvermispora and Phanerochaete chrysosporium provide insight into selective ligninolysis.</title>
        <authorList>
            <person name="Fernandez-Fueyo E."/>
            <person name="Ruiz-Duenas F.J."/>
            <person name="Ferreira P."/>
            <person name="Floudas D."/>
            <person name="Hibbett D.S."/>
            <person name="Canessa P."/>
            <person name="Larrondo L.F."/>
            <person name="James T.Y."/>
            <person name="Seelenfreund D."/>
            <person name="Lobos S."/>
            <person name="Polanco R."/>
            <person name="Tello M."/>
            <person name="Honda Y."/>
            <person name="Watanabe T."/>
            <person name="Watanabe T."/>
            <person name="Ryu J.S."/>
            <person name="Kubicek C.P."/>
            <person name="Schmoll M."/>
            <person name="Gaskell J."/>
            <person name="Hammel K.E."/>
            <person name="St John F.J."/>
            <person name="Vanden Wymelenberg A."/>
            <person name="Sabat G."/>
            <person name="Splinter BonDurant S."/>
            <person name="Syed K."/>
            <person name="Yadav J.S."/>
            <person name="Doddapaneni H."/>
            <person name="Subramanian V."/>
            <person name="Lavin J.L."/>
            <person name="Oguiza J.A."/>
            <person name="Perez G."/>
            <person name="Pisabarro A.G."/>
            <person name="Ramirez L."/>
            <person name="Santoyo F."/>
            <person name="Master E."/>
            <person name="Coutinho P.M."/>
            <person name="Henrissat B."/>
            <person name="Lombard V."/>
            <person name="Magnuson J.K."/>
            <person name="Kuees U."/>
            <person name="Hori C."/>
            <person name="Igarashi K."/>
            <person name="Samejima M."/>
            <person name="Held B.W."/>
            <person name="Barry K.W."/>
            <person name="LaButti K.M."/>
            <person name="Lapidus A."/>
            <person name="Lindquist E.A."/>
            <person name="Lucas S.M."/>
            <person name="Riley R."/>
            <person name="Salamov A.A."/>
            <person name="Hoffmeister D."/>
            <person name="Schwenk D."/>
            <person name="Hadar Y."/>
            <person name="Yarden O."/>
            <person name="de Vries R.P."/>
            <person name="Wiebenga A."/>
            <person name="Stenlid J."/>
            <person name="Eastwood D."/>
            <person name="Grigoriev I.V."/>
            <person name="Berka R.M."/>
            <person name="Blanchette R.A."/>
            <person name="Kersten P."/>
            <person name="Martinez A.T."/>
            <person name="Vicuna R."/>
            <person name="Cullen D."/>
        </authorList>
    </citation>
    <scope>NUCLEOTIDE SEQUENCE [LARGE SCALE GENOMIC DNA]</scope>
    <source>
        <strain evidence="13 14">B</strain>
    </source>
</reference>
<evidence type="ECO:0000259" key="11">
    <source>
        <dbReference type="PROSITE" id="PS50893"/>
    </source>
</evidence>
<feature type="transmembrane region" description="Helical" evidence="10">
    <location>
        <begin position="1122"/>
        <end position="1144"/>
    </location>
</feature>
<dbReference type="CDD" id="cd18604">
    <property type="entry name" value="ABC_6TM_VMR1_D2_like"/>
    <property type="match status" value="1"/>
</dbReference>
<dbReference type="InterPro" id="IPR003593">
    <property type="entry name" value="AAA+_ATPase"/>
</dbReference>
<dbReference type="PROSITE" id="PS50929">
    <property type="entry name" value="ABC_TM1F"/>
    <property type="match status" value="2"/>
</dbReference>
<evidence type="ECO:0000256" key="1">
    <source>
        <dbReference type="ARBA" id="ARBA00004141"/>
    </source>
</evidence>
<evidence type="ECO:0000256" key="6">
    <source>
        <dbReference type="ARBA" id="ARBA00022840"/>
    </source>
</evidence>
<dbReference type="SUPFAM" id="SSF90123">
    <property type="entry name" value="ABC transporter transmembrane region"/>
    <property type="match status" value="2"/>
</dbReference>
<dbReference type="PANTHER" id="PTHR24223">
    <property type="entry name" value="ATP-BINDING CASSETTE SUB-FAMILY C"/>
    <property type="match status" value="1"/>
</dbReference>
<feature type="domain" description="ABC transporter" evidence="11">
    <location>
        <begin position="1188"/>
        <end position="1427"/>
    </location>
</feature>
<name>M2R4T0_CERS8</name>
<dbReference type="InterPro" id="IPR017871">
    <property type="entry name" value="ABC_transporter-like_CS"/>
</dbReference>
<feature type="transmembrane region" description="Helical" evidence="10">
    <location>
        <begin position="65"/>
        <end position="85"/>
    </location>
</feature>
<dbReference type="InterPro" id="IPR027417">
    <property type="entry name" value="P-loop_NTPase"/>
</dbReference>
<feature type="domain" description="ABC transmembrane type-1" evidence="12">
    <location>
        <begin position="875"/>
        <end position="1141"/>
    </location>
</feature>
<feature type="domain" description="ABC transmembrane type-1" evidence="12">
    <location>
        <begin position="182"/>
        <end position="526"/>
    </location>
</feature>
<dbReference type="CDD" id="cd03250">
    <property type="entry name" value="ABCC_MRP_domain1"/>
    <property type="match status" value="1"/>
</dbReference>
<proteinExistence type="predicted"/>
<dbReference type="PROSITE" id="PS51257">
    <property type="entry name" value="PROKAR_LIPOPROTEIN"/>
    <property type="match status" value="1"/>
</dbReference>
<sequence>MLKIIAQAYVTFLSLLSVLAPPLLSTLACKHLATILVATWMIYAYRDIWPYATRALTPADVSEGWILWIKIILLFVAANVIPAISPRRYVPVSPKEPADPTPEQTASILSLLFFFFMDGLVMKAWRTEHLSLEQFLPIADYDTAQNLIKRSYQHLDPTQTTPKRHLFWGLMRIFYMEYAILFAMIISIVGDVVCTLANPFGINRLLLYIESGGAGAVIRPWVWVLWLFLAPTLRSLSFQWYFFIATRIEVRIQAMIMSLLFDHSLRIRMKAESGNEDEDSVRTEAEPALSVTSDEETLQSSSASGNLPSGIDKGKATSFPEPEAERPTAAAQDKLKNLVGKMNNLVTIDLDNIASATDFLMPLEMVPLQGALSIWFLYSILSWSALVGLAIMLILFPIPGYITSRTHEIQKQKMAKTDARVQTVTETLNVSRMIKFFGWEPWAEEQLSRKRDEELRWAKTYKLLNLLIFIVTYTIPLVVMLSTFFIYSVIMKQPLTASKVFPAMSAFEILEDTLQRIWWNIPMIVQGKVSLERVSEFLHKTELLDQFCMQHDGPVERTRSNVSQFDVIGIRESTFTWSDERDGPRAPRRKFALRITGQLAFKHGSINLIIGPTASGKTSLLMALLGEMHYTPMGLESFVSLPRDGGIAYAAQESWVQNETIRNNILFGSPYDEERYSKVIEQCALKPDISIFDAGDKTEVGEKGITLSGGQKARLTLARAIYSHAQTLLLDDILAALDVHTAKWVVDKCLKGDLVRGRTVILVTHNVGLTGRIADFVVAMSPDGHIANQGSLETVLENDPRLSTQIAEESKELEQVEHAVDLVDLEAPAKENTSGKLIVEEEIAVGHVGWSIMKIYLSAVGGSYPSLFWLGYVGSLFARDVMTATNTWFVGSWAQQYEKKAPSEVNVSFYLNIYSMMLLFTVVTFGSVYGIWILGNIRASRKIHKDLVTSVLTSTLRWLDKTPVSRIIARCTQDINTTVDGKLTSELSAFFDICMVMVIRFGAILLFSPLFVIPGSLISAAGGFCGQIYMKAQLCVKREMSNAKAPVLGHFGATMTGLTSIRAYGAQEAMREELFGRINRYTRAAVPFYDLNRWVCIRLDALGGLFVALLAAYLVYGNTNATASGTGFSLAMAVSFSGLILWWIRGLNEVELNGNSLERIVQYLIIEHEPKTTEDGVPPAYWPASGDLRVEHLYARYSPDGPRVLHDISFEVKSGERVGIVGRTGSGKSSLTLALLRCIITEGTVFYDGLPTDSLNLDALRRNITIIPQVPELLSGTLRQNLDPFGEHDDAELHDALRAAGLYALQGQGAADEGRITLDTPIANGGGNLSVGQRQILALARAIVRRSKLMILDEATSAIDYATDAVIQQSLRHELGKDVTLLTVAHRLQTIMDADKIMVLDAGRIVQFDKPSVLLRKKGLLRALVEESGDKAALYEMAERASGSN</sequence>
<dbReference type="GO" id="GO:0005524">
    <property type="term" value="F:ATP binding"/>
    <property type="evidence" value="ECO:0007669"/>
    <property type="project" value="UniProtKB-KW"/>
</dbReference>
<dbReference type="Pfam" id="PF00664">
    <property type="entry name" value="ABC_membrane"/>
    <property type="match status" value="2"/>
</dbReference>
<dbReference type="PROSITE" id="PS00211">
    <property type="entry name" value="ABC_TRANSPORTER_1"/>
    <property type="match status" value="1"/>
</dbReference>
<accession>M2R4T0</accession>
<dbReference type="CDD" id="cd03244">
    <property type="entry name" value="ABCC_MRP_domain2"/>
    <property type="match status" value="1"/>
</dbReference>
<keyword evidence="6" id="KW-0067">ATP-binding</keyword>
<dbReference type="Gene3D" id="3.40.50.300">
    <property type="entry name" value="P-loop containing nucleotide triphosphate hydrolases"/>
    <property type="match status" value="2"/>
</dbReference>
<feature type="domain" description="ABC transporter" evidence="11">
    <location>
        <begin position="570"/>
        <end position="808"/>
    </location>
</feature>
<evidence type="ECO:0000256" key="8">
    <source>
        <dbReference type="ARBA" id="ARBA00023136"/>
    </source>
</evidence>
<dbReference type="InterPro" id="IPR036640">
    <property type="entry name" value="ABC1_TM_sf"/>
</dbReference>
<feature type="transmembrane region" description="Helical" evidence="10">
    <location>
        <begin position="855"/>
        <end position="878"/>
    </location>
</feature>